<proteinExistence type="predicted"/>
<protein>
    <recommendedName>
        <fullName evidence="1">FlgD/Vpr Ig-like domain-containing protein</fullName>
    </recommendedName>
</protein>
<dbReference type="AlphaFoldDB" id="X1DC31"/>
<organism evidence="2">
    <name type="scientific">marine sediment metagenome</name>
    <dbReference type="NCBI Taxonomy" id="412755"/>
    <lineage>
        <taxon>unclassified sequences</taxon>
        <taxon>metagenomes</taxon>
        <taxon>ecological metagenomes</taxon>
    </lineage>
</organism>
<accession>X1DC31</accession>
<dbReference type="Gene3D" id="2.60.40.4070">
    <property type="match status" value="1"/>
</dbReference>
<evidence type="ECO:0000313" key="2">
    <source>
        <dbReference type="EMBL" id="GAG93961.1"/>
    </source>
</evidence>
<feature type="domain" description="FlgD/Vpr Ig-like" evidence="1">
    <location>
        <begin position="69"/>
        <end position="123"/>
    </location>
</feature>
<dbReference type="Pfam" id="PF13860">
    <property type="entry name" value="FlgD_ig"/>
    <property type="match status" value="1"/>
</dbReference>
<sequence>KQLNSRGLIPPATRNYVDRDVGAGKVYRYTLAVVREDGSEVQSQTVTVKMRAWTLALYQNCPNPFNPTTTISFTLPDKAYTSLIIYNIEGKLVKTLMNNVMDEGFKEVTWDGRDARGNLVSSGVSLDAHSHGHRSETSARLSKHTARCGGVRDRLGRSNVDPGIIVRHYWGSWKVNLIDSRLQERGGVHFKTTILWAAVRPPALNKAQ</sequence>
<reference evidence="2" key="1">
    <citation type="journal article" date="2014" name="Front. Microbiol.">
        <title>High frequency of phylogenetically diverse reductive dehalogenase-homologous genes in deep subseafloor sedimentary metagenomes.</title>
        <authorList>
            <person name="Kawai M."/>
            <person name="Futagami T."/>
            <person name="Toyoda A."/>
            <person name="Takaki Y."/>
            <person name="Nishi S."/>
            <person name="Hori S."/>
            <person name="Arai W."/>
            <person name="Tsubouchi T."/>
            <person name="Morono Y."/>
            <person name="Uchiyama I."/>
            <person name="Ito T."/>
            <person name="Fujiyama A."/>
            <person name="Inagaki F."/>
            <person name="Takami H."/>
        </authorList>
    </citation>
    <scope>NUCLEOTIDE SEQUENCE</scope>
    <source>
        <strain evidence="2">Expedition CK06-06</strain>
    </source>
</reference>
<evidence type="ECO:0000259" key="1">
    <source>
        <dbReference type="Pfam" id="PF13860"/>
    </source>
</evidence>
<dbReference type="EMBL" id="BART01020923">
    <property type="protein sequence ID" value="GAG93961.1"/>
    <property type="molecule type" value="Genomic_DNA"/>
</dbReference>
<name>X1DC31_9ZZZZ</name>
<comment type="caution">
    <text evidence="2">The sequence shown here is derived from an EMBL/GenBank/DDBJ whole genome shotgun (WGS) entry which is preliminary data.</text>
</comment>
<feature type="non-terminal residue" evidence="2">
    <location>
        <position position="1"/>
    </location>
</feature>
<gene>
    <name evidence="2" type="ORF">S01H4_38749</name>
</gene>
<dbReference type="InterPro" id="IPR025965">
    <property type="entry name" value="FlgD/Vpr_Ig-like"/>
</dbReference>